<evidence type="ECO:0000313" key="5">
    <source>
        <dbReference type="Proteomes" id="UP000078555"/>
    </source>
</evidence>
<keyword evidence="1" id="KW-0812">Transmembrane</keyword>
<dbReference type="Pfam" id="PF05795">
    <property type="entry name" value="Plasmodium_Vir"/>
    <property type="match status" value="2"/>
</dbReference>
<evidence type="ECO:0000256" key="1">
    <source>
        <dbReference type="SAM" id="Phobius"/>
    </source>
</evidence>
<gene>
    <name evidence="3" type="ORF">POVWA1_074970</name>
    <name evidence="2" type="ORF">POVWA2_070230</name>
</gene>
<dbReference type="Proteomes" id="UP000078550">
    <property type="component" value="Unassembled WGS sequence"/>
</dbReference>
<evidence type="ECO:0000313" key="3">
    <source>
        <dbReference type="EMBL" id="SBT56206.1"/>
    </source>
</evidence>
<keyword evidence="5" id="KW-1185">Reference proteome</keyword>
<reference evidence="3" key="1">
    <citation type="submission" date="2016-05" db="EMBL/GenBank/DDBJ databases">
        <authorList>
            <person name="Lavstsen T."/>
            <person name="Jespersen J.S."/>
        </authorList>
    </citation>
    <scope>NUCLEOTIDE SEQUENCE [LARGE SCALE GENOMIC DNA]</scope>
</reference>
<evidence type="ECO:0000313" key="4">
    <source>
        <dbReference type="Proteomes" id="UP000078550"/>
    </source>
</evidence>
<evidence type="ECO:0000313" key="2">
    <source>
        <dbReference type="EMBL" id="SBT55881.1"/>
    </source>
</evidence>
<dbReference type="EMBL" id="FLRE01001132">
    <property type="protein sequence ID" value="SBT55881.1"/>
    <property type="molecule type" value="Genomic_DNA"/>
</dbReference>
<organism evidence="3 5">
    <name type="scientific">Plasmodium ovale wallikeri</name>
    <dbReference type="NCBI Taxonomy" id="864142"/>
    <lineage>
        <taxon>Eukaryota</taxon>
        <taxon>Sar</taxon>
        <taxon>Alveolata</taxon>
        <taxon>Apicomplexa</taxon>
        <taxon>Aconoidasida</taxon>
        <taxon>Haemosporida</taxon>
        <taxon>Plasmodiidae</taxon>
        <taxon>Plasmodium</taxon>
        <taxon>Plasmodium (Plasmodium)</taxon>
    </lineage>
</organism>
<dbReference type="InterPro" id="IPR008780">
    <property type="entry name" value="Plasmodium_Vir"/>
</dbReference>
<dbReference type="AlphaFoldDB" id="A0A1A9AJD4"/>
<protein>
    <submittedName>
        <fullName evidence="3">PIR Superfamily Protein</fullName>
    </submittedName>
</protein>
<feature type="transmembrane region" description="Helical" evidence="1">
    <location>
        <begin position="251"/>
        <end position="269"/>
    </location>
</feature>
<dbReference type="Proteomes" id="UP000078555">
    <property type="component" value="Unassembled WGS sequence"/>
</dbReference>
<dbReference type="EMBL" id="FLRD01001022">
    <property type="protein sequence ID" value="SBT56206.1"/>
    <property type="molecule type" value="Genomic_DNA"/>
</dbReference>
<proteinExistence type="predicted"/>
<keyword evidence="1" id="KW-1133">Transmembrane helix</keyword>
<reference evidence="4 5" key="2">
    <citation type="submission" date="2016-05" db="EMBL/GenBank/DDBJ databases">
        <authorList>
            <person name="Naeem Raeece"/>
        </authorList>
    </citation>
    <scope>NUCLEOTIDE SEQUENCE [LARGE SCALE GENOMIC DNA]</scope>
</reference>
<keyword evidence="1" id="KW-0472">Membrane</keyword>
<name>A0A1A9AJD4_PLAOA</name>
<accession>A0A1A9AJD4</accession>
<sequence>MTSSKWKKYYDIVGSFPINDNKFDITNVQSHENENPDSDCIYIKLQYLKDHNEFIMPCTNVAAYIKDLDNKCHELKESDRCVYMNYCINDVVRKQKNDMYNEIKLINAYKQLVTQVNKCTNTIEYIDNDDYEKLSDLYKMYYNFNEYVNKDNSYSKCDDLKKYVKPLYMKYQTICNENTNNDFCNTLEEFKHDYNINRTRLDECEHVDIMLPSFKDRTEHVSGESSSRGGIQGDELSSVGDSELGSSSSTILIVFSVILLIPVIFFILYKFTPFGPWIRPQILKQKKLWNHICDKTHQLFHNYGHRQLNSRKPQYNVQYDSMQNYQFKNNIE</sequence>